<evidence type="ECO:0000256" key="1">
    <source>
        <dbReference type="ARBA" id="ARBA00004651"/>
    </source>
</evidence>
<name>A0A9X2PHY9_9HYPH</name>
<comment type="subcellular location">
    <subcellularLocation>
        <location evidence="1">Cell membrane</location>
        <topology evidence="1">Multi-pass membrane protein</topology>
    </subcellularLocation>
</comment>
<dbReference type="InterPro" id="IPR025383">
    <property type="entry name" value="MrpA_C/MbhD"/>
</dbReference>
<evidence type="ECO:0000313" key="10">
    <source>
        <dbReference type="EMBL" id="MCS0495557.1"/>
    </source>
</evidence>
<comment type="similarity">
    <text evidence="2">Belongs to the CPA3 antiporters (TC 2.A.63) subunit B family.</text>
</comment>
<feature type="transmembrane region" description="Helical" evidence="7">
    <location>
        <begin position="146"/>
        <end position="163"/>
    </location>
</feature>
<evidence type="ECO:0000313" key="11">
    <source>
        <dbReference type="Proteomes" id="UP001151088"/>
    </source>
</evidence>
<dbReference type="Pfam" id="PF04039">
    <property type="entry name" value="MnhB"/>
    <property type="match status" value="1"/>
</dbReference>
<dbReference type="EMBL" id="JANTHZ010000003">
    <property type="protein sequence ID" value="MCS0495557.1"/>
    <property type="molecule type" value="Genomic_DNA"/>
</dbReference>
<accession>A0A9X2PHY9</accession>
<organism evidence="10 11">
    <name type="scientific">Ancylobacter mangrovi</name>
    <dbReference type="NCBI Taxonomy" id="2972472"/>
    <lineage>
        <taxon>Bacteria</taxon>
        <taxon>Pseudomonadati</taxon>
        <taxon>Pseudomonadota</taxon>
        <taxon>Alphaproteobacteria</taxon>
        <taxon>Hyphomicrobiales</taxon>
        <taxon>Xanthobacteraceae</taxon>
        <taxon>Ancylobacter</taxon>
    </lineage>
</organism>
<feature type="domain" description="MrpA C-terminal/MbhD" evidence="9">
    <location>
        <begin position="11"/>
        <end position="71"/>
    </location>
</feature>
<keyword evidence="11" id="KW-1185">Reference proteome</keyword>
<keyword evidence="3" id="KW-1003">Cell membrane</keyword>
<gene>
    <name evidence="10" type="ORF">NVS89_10645</name>
</gene>
<proteinExistence type="inferred from homology"/>
<evidence type="ECO:0000256" key="5">
    <source>
        <dbReference type="ARBA" id="ARBA00022989"/>
    </source>
</evidence>
<feature type="transmembrane region" description="Helical" evidence="7">
    <location>
        <begin position="277"/>
        <end position="299"/>
    </location>
</feature>
<keyword evidence="6 7" id="KW-0472">Membrane</keyword>
<comment type="caution">
    <text evidence="10">The sequence shown here is derived from an EMBL/GenBank/DDBJ whole genome shotgun (WGS) entry which is preliminary data.</text>
</comment>
<evidence type="ECO:0000256" key="7">
    <source>
        <dbReference type="SAM" id="Phobius"/>
    </source>
</evidence>
<feature type="transmembrane region" description="Helical" evidence="7">
    <location>
        <begin position="183"/>
        <end position="203"/>
    </location>
</feature>
<feature type="transmembrane region" description="Helical" evidence="7">
    <location>
        <begin position="215"/>
        <end position="233"/>
    </location>
</feature>
<dbReference type="PANTHER" id="PTHR33932:SF4">
    <property type="entry name" value="NA(+)_H(+) ANTIPORTER SUBUNIT B"/>
    <property type="match status" value="1"/>
</dbReference>
<dbReference type="AlphaFoldDB" id="A0A9X2PHY9"/>
<keyword evidence="4 7" id="KW-0812">Transmembrane</keyword>
<dbReference type="RefSeq" id="WP_258732680.1">
    <property type="nucleotide sequence ID" value="NZ_JANTHZ010000003.1"/>
</dbReference>
<evidence type="ECO:0000256" key="2">
    <source>
        <dbReference type="ARBA" id="ARBA00009425"/>
    </source>
</evidence>
<evidence type="ECO:0000256" key="6">
    <source>
        <dbReference type="ARBA" id="ARBA00023136"/>
    </source>
</evidence>
<evidence type="ECO:0000259" key="8">
    <source>
        <dbReference type="Pfam" id="PF04039"/>
    </source>
</evidence>
<feature type="transmembrane region" description="Helical" evidence="7">
    <location>
        <begin position="27"/>
        <end position="45"/>
    </location>
</feature>
<dbReference type="InterPro" id="IPR050622">
    <property type="entry name" value="CPA3_antiporter_subunitB"/>
</dbReference>
<dbReference type="InterPro" id="IPR007182">
    <property type="entry name" value="MnhB"/>
</dbReference>
<keyword evidence="5 7" id="KW-1133">Transmembrane helix</keyword>
<sequence length="308" mass="30652">MNATLDAVLALMLPVMALFSLNARDERSAVIGFMALGLLLALAWVRLGAVDVALTEAAIGALTGVLLLGAASAAVSVAVPRTGSPLLRGLLALAAALVAAGVAVIVAGAPDPAPSLAAAAVAHLGALELGNPVTAVLLAYRALDTLLETVVVLLALIGVWSLAGEGEWRGAPAAPGGTASRPVVLLARLLPPVGLVVAVHLLWVGADAPGGKFQAATLIAAMWLLVLMAGLRAPPELGGARLRGLIAAGPAVFIAIGLAGFLVPGQFLAYPEGWAKAAIIVIEVALTASLAAMLALIVLGPGTGERRT</sequence>
<evidence type="ECO:0000256" key="4">
    <source>
        <dbReference type="ARBA" id="ARBA00022692"/>
    </source>
</evidence>
<dbReference type="Proteomes" id="UP001151088">
    <property type="component" value="Unassembled WGS sequence"/>
</dbReference>
<feature type="transmembrane region" description="Helical" evidence="7">
    <location>
        <begin position="57"/>
        <end position="78"/>
    </location>
</feature>
<dbReference type="GO" id="GO:0005886">
    <property type="term" value="C:plasma membrane"/>
    <property type="evidence" value="ECO:0007669"/>
    <property type="project" value="UniProtKB-SubCell"/>
</dbReference>
<feature type="transmembrane region" description="Helical" evidence="7">
    <location>
        <begin position="245"/>
        <end position="265"/>
    </location>
</feature>
<evidence type="ECO:0000259" key="9">
    <source>
        <dbReference type="Pfam" id="PF13244"/>
    </source>
</evidence>
<evidence type="ECO:0000256" key="3">
    <source>
        <dbReference type="ARBA" id="ARBA00022475"/>
    </source>
</evidence>
<dbReference type="Pfam" id="PF13244">
    <property type="entry name" value="MbhD"/>
    <property type="match status" value="1"/>
</dbReference>
<protein>
    <submittedName>
        <fullName evidence="10">DUF4040 domain-containing protein</fullName>
    </submittedName>
</protein>
<feature type="transmembrane region" description="Helical" evidence="7">
    <location>
        <begin position="90"/>
        <end position="109"/>
    </location>
</feature>
<reference evidence="10" key="1">
    <citation type="submission" date="2022-08" db="EMBL/GenBank/DDBJ databases">
        <authorList>
            <person name="Li F."/>
        </authorList>
    </citation>
    <scope>NUCLEOTIDE SEQUENCE</scope>
    <source>
        <strain evidence="10">MQZ15Z-1</strain>
    </source>
</reference>
<dbReference type="PANTHER" id="PTHR33932">
    <property type="entry name" value="NA(+)/H(+) ANTIPORTER SUBUNIT B"/>
    <property type="match status" value="1"/>
</dbReference>
<feature type="domain" description="Na+/H+ antiporter MnhB subunit-related protein" evidence="8">
    <location>
        <begin position="185"/>
        <end position="287"/>
    </location>
</feature>